<dbReference type="GO" id="GO:0005576">
    <property type="term" value="C:extracellular region"/>
    <property type="evidence" value="ECO:0007669"/>
    <property type="project" value="UniProtKB-SubCell"/>
</dbReference>
<reference evidence="6" key="1">
    <citation type="submission" date="2015-07" db="EMBL/GenBank/DDBJ databases">
        <title>Transcriptome Assembly of Anthurium amnicola.</title>
        <authorList>
            <person name="Suzuki J."/>
        </authorList>
    </citation>
    <scope>NUCLEOTIDE SEQUENCE</scope>
</reference>
<evidence type="ECO:0000256" key="4">
    <source>
        <dbReference type="SAM" id="MobiDB-lite"/>
    </source>
</evidence>
<sequence length="254" mass="28533">TNLTLNCLVLGENPHENAFPVVVNTSEVNTVGLLKELIKEKQPRTFAKVDSKELKLWKVDIPLNNLSIVDAKFSVSNKEGFLGGVKQLSPLDEVLENFTDQPPQKHIHIIVQQEREFGANQTEFGINQTEFGANKEDSSKMNSAQAKSNRNSNENNQCKSGFSIANISLQSMVSTTTSMPHTPSVFSWLYEKFKNLFSNKEDEDEDEMNEFMNKVSEASEHKPVINANGTNLCETKFTVVNYCQQYMINTTTGN</sequence>
<evidence type="ECO:0000313" key="6">
    <source>
        <dbReference type="EMBL" id="JAT56132.1"/>
    </source>
</evidence>
<evidence type="ECO:0000256" key="2">
    <source>
        <dbReference type="ARBA" id="ARBA00004613"/>
    </source>
</evidence>
<gene>
    <name evidence="6" type="primary">Ccdc129</name>
    <name evidence="6" type="ORF">g.167705</name>
</gene>
<dbReference type="Pfam" id="PF20147">
    <property type="entry name" value="Crinkler"/>
    <property type="match status" value="1"/>
</dbReference>
<feature type="compositionally biased region" description="Polar residues" evidence="4">
    <location>
        <begin position="140"/>
        <end position="157"/>
    </location>
</feature>
<feature type="region of interest" description="Disordered" evidence="4">
    <location>
        <begin position="131"/>
        <end position="157"/>
    </location>
</feature>
<protein>
    <submittedName>
        <fullName evidence="6">Coiled-coil domain-containing protein 129</fullName>
    </submittedName>
</protein>
<evidence type="ECO:0000256" key="3">
    <source>
        <dbReference type="ARBA" id="ARBA00022525"/>
    </source>
</evidence>
<accession>A0A1D1YNA7</accession>
<dbReference type="EMBL" id="GDJX01011804">
    <property type="protein sequence ID" value="JAT56132.1"/>
    <property type="molecule type" value="Transcribed_RNA"/>
</dbReference>
<proteinExistence type="predicted"/>
<keyword evidence="3" id="KW-0964">Secreted</keyword>
<feature type="domain" description="Crinkler effector protein N-terminal" evidence="5">
    <location>
        <begin position="3"/>
        <end position="112"/>
    </location>
</feature>
<dbReference type="GO" id="GO:0043657">
    <property type="term" value="C:host cell"/>
    <property type="evidence" value="ECO:0007669"/>
    <property type="project" value="UniProtKB-SubCell"/>
</dbReference>
<feature type="non-terminal residue" evidence="6">
    <location>
        <position position="1"/>
    </location>
</feature>
<comment type="subcellular location">
    <subcellularLocation>
        <location evidence="1">Host cell</location>
    </subcellularLocation>
    <subcellularLocation>
        <location evidence="2">Secreted</location>
    </subcellularLocation>
</comment>
<evidence type="ECO:0000259" key="5">
    <source>
        <dbReference type="Pfam" id="PF20147"/>
    </source>
</evidence>
<name>A0A1D1YNA7_9ARAE</name>
<dbReference type="InterPro" id="IPR045379">
    <property type="entry name" value="Crinkler_N"/>
</dbReference>
<dbReference type="AlphaFoldDB" id="A0A1D1YNA7"/>
<organism evidence="6">
    <name type="scientific">Anthurium amnicola</name>
    <dbReference type="NCBI Taxonomy" id="1678845"/>
    <lineage>
        <taxon>Eukaryota</taxon>
        <taxon>Viridiplantae</taxon>
        <taxon>Streptophyta</taxon>
        <taxon>Embryophyta</taxon>
        <taxon>Tracheophyta</taxon>
        <taxon>Spermatophyta</taxon>
        <taxon>Magnoliopsida</taxon>
        <taxon>Liliopsida</taxon>
        <taxon>Araceae</taxon>
        <taxon>Pothoideae</taxon>
        <taxon>Potheae</taxon>
        <taxon>Anthurium</taxon>
    </lineage>
</organism>
<evidence type="ECO:0000256" key="1">
    <source>
        <dbReference type="ARBA" id="ARBA00004340"/>
    </source>
</evidence>